<keyword evidence="4 7" id="KW-0472">Membrane</keyword>
<evidence type="ECO:0000256" key="3">
    <source>
        <dbReference type="ARBA" id="ARBA00022989"/>
    </source>
</evidence>
<dbReference type="InterPro" id="IPR021858">
    <property type="entry name" value="Fun_TF"/>
</dbReference>
<evidence type="ECO:0000256" key="6">
    <source>
        <dbReference type="SAM" id="MobiDB-lite"/>
    </source>
</evidence>
<protein>
    <recommendedName>
        <fullName evidence="12">Zn(2)-C6 fungal-type domain-containing protein</fullName>
    </recommendedName>
</protein>
<feature type="transmembrane region" description="Helical" evidence="7">
    <location>
        <begin position="365"/>
        <end position="388"/>
    </location>
</feature>
<comment type="caution">
    <text evidence="10">The sequence shown here is derived from an EMBL/GenBank/DDBJ whole genome shotgun (WGS) entry which is preliminary data.</text>
</comment>
<feature type="transmembrane region" description="Helical" evidence="7">
    <location>
        <begin position="473"/>
        <end position="492"/>
    </location>
</feature>
<dbReference type="FunFam" id="1.20.1250.20:FF:000319">
    <property type="entry name" value="MFS transporter, putative"/>
    <property type="match status" value="1"/>
</dbReference>
<dbReference type="Pfam" id="PF07690">
    <property type="entry name" value="MFS_1"/>
    <property type="match status" value="1"/>
</dbReference>
<evidence type="ECO:0000259" key="8">
    <source>
        <dbReference type="PROSITE" id="PS50048"/>
    </source>
</evidence>
<dbReference type="AlphaFoldDB" id="A0A507APE4"/>
<dbReference type="PROSITE" id="PS00463">
    <property type="entry name" value="ZN2_CY6_FUNGAL_1"/>
    <property type="match status" value="1"/>
</dbReference>
<feature type="transmembrane region" description="Helical" evidence="7">
    <location>
        <begin position="217"/>
        <end position="236"/>
    </location>
</feature>
<dbReference type="SUPFAM" id="SSF57701">
    <property type="entry name" value="Zn2/Cys6 DNA-binding domain"/>
    <property type="match status" value="1"/>
</dbReference>
<dbReference type="InterPro" id="IPR001138">
    <property type="entry name" value="Zn2Cys6_DnaBD"/>
</dbReference>
<dbReference type="GO" id="GO:0000981">
    <property type="term" value="F:DNA-binding transcription factor activity, RNA polymerase II-specific"/>
    <property type="evidence" value="ECO:0007669"/>
    <property type="project" value="InterPro"/>
</dbReference>
<feature type="transmembrane region" description="Helical" evidence="7">
    <location>
        <begin position="128"/>
        <end position="145"/>
    </location>
</feature>
<dbReference type="PROSITE" id="PS50850">
    <property type="entry name" value="MFS"/>
    <property type="match status" value="1"/>
</dbReference>
<feature type="transmembrane region" description="Helical" evidence="7">
    <location>
        <begin position="323"/>
        <end position="345"/>
    </location>
</feature>
<feature type="compositionally biased region" description="Basic and acidic residues" evidence="6">
    <location>
        <begin position="623"/>
        <end position="637"/>
    </location>
</feature>
<dbReference type="STRING" id="1093900.A0A507APE4"/>
<comment type="subcellular location">
    <subcellularLocation>
        <location evidence="1">Membrane</location>
        <topology evidence="1">Multi-pass membrane protein</topology>
    </subcellularLocation>
</comment>
<dbReference type="InterPro" id="IPR011701">
    <property type="entry name" value="MFS"/>
</dbReference>
<dbReference type="InterPro" id="IPR036259">
    <property type="entry name" value="MFS_trans_sf"/>
</dbReference>
<dbReference type="SUPFAM" id="SSF103473">
    <property type="entry name" value="MFS general substrate transporter"/>
    <property type="match status" value="1"/>
</dbReference>
<dbReference type="Pfam" id="PF11951">
    <property type="entry name" value="Fungal_trans_2"/>
    <property type="match status" value="1"/>
</dbReference>
<dbReference type="InParanoid" id="A0A507APE4"/>
<keyword evidence="3 7" id="KW-1133">Transmembrane helix</keyword>
<name>A0A507APE4_9PEZI</name>
<dbReference type="PANTHER" id="PTHR23502">
    <property type="entry name" value="MAJOR FACILITATOR SUPERFAMILY"/>
    <property type="match status" value="1"/>
</dbReference>
<dbReference type="Gene3D" id="4.10.240.10">
    <property type="entry name" value="Zn(2)-C6 fungal-type DNA-binding domain"/>
    <property type="match status" value="1"/>
</dbReference>
<evidence type="ECO:0000256" key="4">
    <source>
        <dbReference type="ARBA" id="ARBA00023136"/>
    </source>
</evidence>
<accession>A0A507APE4</accession>
<dbReference type="CDD" id="cd00067">
    <property type="entry name" value="GAL4"/>
    <property type="match status" value="1"/>
</dbReference>
<dbReference type="GO" id="GO:0005886">
    <property type="term" value="C:plasma membrane"/>
    <property type="evidence" value="ECO:0007669"/>
    <property type="project" value="TreeGrafter"/>
</dbReference>
<sequence length="1058" mass="118787">MTISPADLSQAETVPGTVHLVDLDHSVLARHATANGDIILNPTPSNDPHDPLNWRPRRKLLALVCANLYTWFTGISVSVVYSVLVKLSKESGVSVASINEGTGYMYLLLGWGLLFWTPVSLKYGKRVVYLISVLGAVGTSVWSAYVKSNGEWIAKSIVQGFFIAPIEALPEISITDLYFTHERGTYMATYAFMLAGSNYFAPIICGFIAEYQGWQWVFYWPAIFLAAVFVFLFLFMEETTYHRAPRRSATQPSIQSVEAPIPAEGKSESKDAMSPGDVVAPNPQQVENGQLYAAPRSFFQKLSIWHANPHESMLARFIKIVKLSSWPLILYAGFSYGSYLIWFNAVNATTSIILSGHPYNFSSAMVGLSYVSCCIGVLVGGLTSGRLSDWLTVKLARRNNGVMEAEHRLWPFASCVIVVPGALILWGVGAQHEVHWFGLVFALGCLAFTMTMGVTLSVNYLIDCYHDISSDAIVIVIIVRNTMSFAVSYGITPWLTNLGYQKCFISAAFIGMAASSVFLVIVKYGKSLRLKSVKKYQDLVASDTVNFDADSRLWIMMRSRSSQKLRTKTGCLTCRQRRRKCDEGRPVCRVCCVGKRECKWPTSADLLDRRFLSHAQSRHKPHEHQAQEDQPESRDDTTWTITENQDGASRPALRQMLEFLPIEASMAQGVMTRDLELVVSKHFFDNYYGLLILPGCHPDFFNGWLTEIMLLMTPREAMYDAVIACAASHLYYSENCSRMRELALTYYSQAITKLSRLLAITVDPQDHDGTLMAVMLLYIHGVMGWGTYSDITRHLKAAIGIVDAQVLRRPVGADLATDILVIESILYHIFHVSTGLWSDTRGPDFYFDLDFWIRAESRLDQESLVPGEARSCNSPVLGVPVSLMRLALLLRQQCQQSFVVDLDHIQSMENEAAVWERTLLRDSDAGAPSAELIDPQKDLCRDASSLYAIIVSLLLTQTPRKEPGPPLEVPSSDWRIQRALAIVTKYASDDGWAKCFIGNWPTYTLGFFMSRPQDREVIRSDLERRWELTKMAQVLRFRNDLESIWASRHEHGLLLKAD</sequence>
<dbReference type="Gene3D" id="1.20.1250.20">
    <property type="entry name" value="MFS general substrate transporter like domains"/>
    <property type="match status" value="1"/>
</dbReference>
<keyword evidence="2 7" id="KW-0812">Transmembrane</keyword>
<dbReference type="OrthoDB" id="5215911at2759"/>
<keyword evidence="11" id="KW-1185">Reference proteome</keyword>
<evidence type="ECO:0000256" key="5">
    <source>
        <dbReference type="ARBA" id="ARBA00023242"/>
    </source>
</evidence>
<evidence type="ECO:0000256" key="7">
    <source>
        <dbReference type="SAM" id="Phobius"/>
    </source>
</evidence>
<evidence type="ECO:0000313" key="10">
    <source>
        <dbReference type="EMBL" id="TPX11812.1"/>
    </source>
</evidence>
<dbReference type="Proteomes" id="UP000319257">
    <property type="component" value="Unassembled WGS sequence"/>
</dbReference>
<dbReference type="RefSeq" id="XP_030993523.1">
    <property type="nucleotide sequence ID" value="XM_031142305.1"/>
</dbReference>
<feature type="domain" description="Zn(2)-C6 fungal-type" evidence="8">
    <location>
        <begin position="570"/>
        <end position="600"/>
    </location>
</feature>
<feature type="transmembrane region" description="Helical" evidence="7">
    <location>
        <begin position="504"/>
        <end position="525"/>
    </location>
</feature>
<gene>
    <name evidence="10" type="ORF">E0L32_007549</name>
</gene>
<feature type="transmembrane region" description="Helical" evidence="7">
    <location>
        <begin position="60"/>
        <end position="84"/>
    </location>
</feature>
<keyword evidence="5" id="KW-0539">Nucleus</keyword>
<dbReference type="PROSITE" id="PS50048">
    <property type="entry name" value="ZN2_CY6_FUNGAL_2"/>
    <property type="match status" value="1"/>
</dbReference>
<evidence type="ECO:0008006" key="12">
    <source>
        <dbReference type="Google" id="ProtNLM"/>
    </source>
</evidence>
<dbReference type="InterPro" id="IPR020846">
    <property type="entry name" value="MFS_dom"/>
</dbReference>
<dbReference type="GeneID" id="41974996"/>
<organism evidence="10 11">
    <name type="scientific">Thyridium curvatum</name>
    <dbReference type="NCBI Taxonomy" id="1093900"/>
    <lineage>
        <taxon>Eukaryota</taxon>
        <taxon>Fungi</taxon>
        <taxon>Dikarya</taxon>
        <taxon>Ascomycota</taxon>
        <taxon>Pezizomycotina</taxon>
        <taxon>Sordariomycetes</taxon>
        <taxon>Sordariomycetidae</taxon>
        <taxon>Thyridiales</taxon>
        <taxon>Thyridiaceae</taxon>
        <taxon>Thyridium</taxon>
    </lineage>
</organism>
<dbReference type="PANTHER" id="PTHR23502:SF30">
    <property type="entry name" value="TRANSPORTER, PUTATIVE (AFU_ORTHOLOGUE AFUA_8G04702)-RELATED"/>
    <property type="match status" value="1"/>
</dbReference>
<feature type="transmembrane region" description="Helical" evidence="7">
    <location>
        <begin position="409"/>
        <end position="428"/>
    </location>
</feature>
<evidence type="ECO:0000259" key="9">
    <source>
        <dbReference type="PROSITE" id="PS50850"/>
    </source>
</evidence>
<dbReference type="EMBL" id="SKBQ01000046">
    <property type="protein sequence ID" value="TPX11812.1"/>
    <property type="molecule type" value="Genomic_DNA"/>
</dbReference>
<dbReference type="InterPro" id="IPR036864">
    <property type="entry name" value="Zn2-C6_fun-type_DNA-bd_sf"/>
</dbReference>
<reference evidence="10 11" key="1">
    <citation type="submission" date="2019-06" db="EMBL/GenBank/DDBJ databases">
        <title>Draft genome sequence of the filamentous fungus Phialemoniopsis curvata isolated from diesel fuel.</title>
        <authorList>
            <person name="Varaljay V.A."/>
            <person name="Lyon W.J."/>
            <person name="Crouch A.L."/>
            <person name="Drake C.E."/>
            <person name="Hollomon J.M."/>
            <person name="Nadeau L.J."/>
            <person name="Nunn H.S."/>
            <person name="Stevenson B.S."/>
            <person name="Bojanowski C.L."/>
            <person name="Crookes-Goodson W.J."/>
        </authorList>
    </citation>
    <scope>NUCLEOTIDE SEQUENCE [LARGE SCALE GENOMIC DNA]</scope>
    <source>
        <strain evidence="10 11">D216</strain>
    </source>
</reference>
<feature type="transmembrane region" description="Helical" evidence="7">
    <location>
        <begin position="191"/>
        <end position="211"/>
    </location>
</feature>
<feature type="transmembrane region" description="Helical" evidence="7">
    <location>
        <begin position="434"/>
        <end position="461"/>
    </location>
</feature>
<feature type="region of interest" description="Disordered" evidence="6">
    <location>
        <begin position="252"/>
        <end position="279"/>
    </location>
</feature>
<feature type="domain" description="Major facilitator superfamily (MFS) profile" evidence="9">
    <location>
        <begin position="62"/>
        <end position="526"/>
    </location>
</feature>
<feature type="region of interest" description="Disordered" evidence="6">
    <location>
        <begin position="617"/>
        <end position="637"/>
    </location>
</feature>
<feature type="transmembrane region" description="Helical" evidence="7">
    <location>
        <begin position="104"/>
        <end position="121"/>
    </location>
</feature>
<dbReference type="GO" id="GO:0022857">
    <property type="term" value="F:transmembrane transporter activity"/>
    <property type="evidence" value="ECO:0007669"/>
    <property type="project" value="InterPro"/>
</dbReference>
<dbReference type="SMART" id="SM00066">
    <property type="entry name" value="GAL4"/>
    <property type="match status" value="1"/>
</dbReference>
<proteinExistence type="predicted"/>
<evidence type="ECO:0000256" key="1">
    <source>
        <dbReference type="ARBA" id="ARBA00004141"/>
    </source>
</evidence>
<evidence type="ECO:0000313" key="11">
    <source>
        <dbReference type="Proteomes" id="UP000319257"/>
    </source>
</evidence>
<dbReference type="GO" id="GO:0008270">
    <property type="term" value="F:zinc ion binding"/>
    <property type="evidence" value="ECO:0007669"/>
    <property type="project" value="InterPro"/>
</dbReference>
<evidence type="ECO:0000256" key="2">
    <source>
        <dbReference type="ARBA" id="ARBA00022692"/>
    </source>
</evidence>